<dbReference type="OrthoDB" id="6021263at2759"/>
<dbReference type="PANTHER" id="PTHR28266:SF1">
    <property type="entry name" value="LARGE RIBOSOMAL SUBUNIT PROTEIN ML58"/>
    <property type="match status" value="1"/>
</dbReference>
<evidence type="ECO:0000256" key="1">
    <source>
        <dbReference type="SAM" id="MobiDB-lite"/>
    </source>
</evidence>
<evidence type="ECO:0000313" key="3">
    <source>
        <dbReference type="Proteomes" id="UP000226192"/>
    </source>
</evidence>
<feature type="region of interest" description="Disordered" evidence="1">
    <location>
        <begin position="105"/>
        <end position="129"/>
    </location>
</feature>
<comment type="caution">
    <text evidence="2">The sequence shown here is derived from an EMBL/GenBank/DDBJ whole genome shotgun (WGS) entry which is preliminary data.</text>
</comment>
<keyword evidence="3" id="KW-1185">Reference proteome</keyword>
<dbReference type="Proteomes" id="UP000226192">
    <property type="component" value="Unassembled WGS sequence"/>
</dbReference>
<dbReference type="Pfam" id="PF12824">
    <property type="entry name" value="MRP-L20"/>
    <property type="match status" value="1"/>
</dbReference>
<dbReference type="InterPro" id="IPR024388">
    <property type="entry name" value="Ribosomal_mL58"/>
</dbReference>
<dbReference type="GO" id="GO:0005762">
    <property type="term" value="C:mitochondrial large ribosomal subunit"/>
    <property type="evidence" value="ECO:0007669"/>
    <property type="project" value="TreeGrafter"/>
</dbReference>
<organism evidence="2 3">
    <name type="scientific">Ophiocordyceps australis</name>
    <dbReference type="NCBI Taxonomy" id="1399860"/>
    <lineage>
        <taxon>Eukaryota</taxon>
        <taxon>Fungi</taxon>
        <taxon>Dikarya</taxon>
        <taxon>Ascomycota</taxon>
        <taxon>Pezizomycotina</taxon>
        <taxon>Sordariomycetes</taxon>
        <taxon>Hypocreomycetidae</taxon>
        <taxon>Hypocreales</taxon>
        <taxon>Ophiocordycipitaceae</taxon>
        <taxon>Ophiocordyceps</taxon>
    </lineage>
</organism>
<evidence type="ECO:0000313" key="2">
    <source>
        <dbReference type="EMBL" id="PHH64232.1"/>
    </source>
</evidence>
<gene>
    <name evidence="2" type="ORF">CDD81_4846</name>
</gene>
<sequence>MHHQSFARLASRRVATSPLAPSPTCCSVSICLNLSRSYETAARTKRALKVAPHESFLPDRSSPFPQQEHIIYNPPASEASPLHTPFLFLPKKDPRRIAMTRLRREVQQHAPPPKPAAVSSTNDASDLPPAMRYRRREPNYHLEEKEMKEMRRLRTEDPIKWSVGQLAKKFNCSPVFVSMVAPAPPGHLTWLREKLDRKMQRWGPMKTQAREDRRRRAEMLYRGEL</sequence>
<dbReference type="GO" id="GO:0003735">
    <property type="term" value="F:structural constituent of ribosome"/>
    <property type="evidence" value="ECO:0007669"/>
    <property type="project" value="TreeGrafter"/>
</dbReference>
<dbReference type="EMBL" id="NJET01000034">
    <property type="protein sequence ID" value="PHH64232.1"/>
    <property type="molecule type" value="Genomic_DNA"/>
</dbReference>
<protein>
    <submittedName>
        <fullName evidence="2">Uncharacterized protein</fullName>
    </submittedName>
</protein>
<dbReference type="AlphaFoldDB" id="A0A2C5YAE7"/>
<name>A0A2C5YAE7_9HYPO</name>
<proteinExistence type="predicted"/>
<dbReference type="STRING" id="1399860.A0A2C5YAE7"/>
<accession>A0A2C5YAE7</accession>
<dbReference type="PANTHER" id="PTHR28266">
    <property type="entry name" value="54S RIBOSOMAL PROTEIN L20, MITOCHONDRIAL"/>
    <property type="match status" value="1"/>
</dbReference>
<reference evidence="2 3" key="1">
    <citation type="submission" date="2017-06" db="EMBL/GenBank/DDBJ databases">
        <title>Ant-infecting Ophiocordyceps genomes reveal a high diversity of potential behavioral manipulation genes and a possible major role for enterotoxins.</title>
        <authorList>
            <person name="De Bekker C."/>
            <person name="Evans H.C."/>
            <person name="Brachmann A."/>
            <person name="Hughes D.P."/>
        </authorList>
    </citation>
    <scope>NUCLEOTIDE SEQUENCE [LARGE SCALE GENOMIC DNA]</scope>
    <source>
        <strain evidence="2 3">Map64</strain>
    </source>
</reference>